<sequence>MDGKCLALSVTPLQVRRGEKYDEEETFGNDTQKKERELQIISTSTFTLPDDWIVEEKPRPYTTGRSKHIDRYYYEPGTGRKFRSLISVKRYLYGAEREVLKTERVESENENEMQILRRTRRTTSFFELPDDWIVEGKPRANVNNDGIVNRSYIEPRTGQRFRSLRAVKRYLNKENASTAKCKSWLKSGCGKKRAAGKNCSLRAASNCSTVAEEDRLTPKAMKLAIHSEQKINSGKDSKASMLEYSSPPAKIKWVLSGSGGAWSPFLNNSVVPESVKLKWSKAFILSTNAGDRVAPNY</sequence>
<dbReference type="EMBL" id="CM039432">
    <property type="protein sequence ID" value="KAI4334496.1"/>
    <property type="molecule type" value="Genomic_DNA"/>
</dbReference>
<proteinExistence type="predicted"/>
<gene>
    <name evidence="1" type="ORF">L6164_019179</name>
</gene>
<comment type="caution">
    <text evidence="1">The sequence shown here is derived from an EMBL/GenBank/DDBJ whole genome shotgun (WGS) entry which is preliminary data.</text>
</comment>
<reference evidence="1 2" key="1">
    <citation type="journal article" date="2022" name="DNA Res.">
        <title>Chromosomal-level genome assembly of the orchid tree Bauhinia variegata (Leguminosae; Cercidoideae) supports the allotetraploid origin hypothesis of Bauhinia.</title>
        <authorList>
            <person name="Zhong Y."/>
            <person name="Chen Y."/>
            <person name="Zheng D."/>
            <person name="Pang J."/>
            <person name="Liu Y."/>
            <person name="Luo S."/>
            <person name="Meng S."/>
            <person name="Qian L."/>
            <person name="Wei D."/>
            <person name="Dai S."/>
            <person name="Zhou R."/>
        </authorList>
    </citation>
    <scope>NUCLEOTIDE SEQUENCE [LARGE SCALE GENOMIC DNA]</scope>
    <source>
        <strain evidence="1">BV-YZ2020</strain>
    </source>
</reference>
<accession>A0ACB9NET8</accession>
<evidence type="ECO:0000313" key="1">
    <source>
        <dbReference type="EMBL" id="KAI4334496.1"/>
    </source>
</evidence>
<organism evidence="1 2">
    <name type="scientific">Bauhinia variegata</name>
    <name type="common">Purple orchid tree</name>
    <name type="synonym">Phanera variegata</name>
    <dbReference type="NCBI Taxonomy" id="167791"/>
    <lineage>
        <taxon>Eukaryota</taxon>
        <taxon>Viridiplantae</taxon>
        <taxon>Streptophyta</taxon>
        <taxon>Embryophyta</taxon>
        <taxon>Tracheophyta</taxon>
        <taxon>Spermatophyta</taxon>
        <taxon>Magnoliopsida</taxon>
        <taxon>eudicotyledons</taxon>
        <taxon>Gunneridae</taxon>
        <taxon>Pentapetalae</taxon>
        <taxon>rosids</taxon>
        <taxon>fabids</taxon>
        <taxon>Fabales</taxon>
        <taxon>Fabaceae</taxon>
        <taxon>Cercidoideae</taxon>
        <taxon>Cercideae</taxon>
        <taxon>Bauhiniinae</taxon>
        <taxon>Bauhinia</taxon>
    </lineage>
</organism>
<keyword evidence="2" id="KW-1185">Reference proteome</keyword>
<dbReference type="Proteomes" id="UP000828941">
    <property type="component" value="Chromosome 7"/>
</dbReference>
<protein>
    <submittedName>
        <fullName evidence="1">Uncharacterized protein</fullName>
    </submittedName>
</protein>
<name>A0ACB9NET8_BAUVA</name>
<evidence type="ECO:0000313" key="2">
    <source>
        <dbReference type="Proteomes" id="UP000828941"/>
    </source>
</evidence>